<dbReference type="OrthoDB" id="5517490at2"/>
<dbReference type="KEGG" id="llu:AKJ09_09724"/>
<gene>
    <name evidence="1" type="ORF">AKJ09_09724</name>
</gene>
<dbReference type="Proteomes" id="UP000064967">
    <property type="component" value="Chromosome"/>
</dbReference>
<dbReference type="EMBL" id="CP012333">
    <property type="protein sequence ID" value="AKV03061.1"/>
    <property type="molecule type" value="Genomic_DNA"/>
</dbReference>
<sequence>MSELPKGFVAASHSVLFEDTESVRCDVCAEHLSNSSSDTNGDEGYDVQGRGLLVWTRGDERRYQEPPLCPSCAAAIGVSALQRWEIEEEEG</sequence>
<evidence type="ECO:0000313" key="2">
    <source>
        <dbReference type="Proteomes" id="UP000064967"/>
    </source>
</evidence>
<keyword evidence="2" id="KW-1185">Reference proteome</keyword>
<accession>A0A0K1QB95</accession>
<dbReference type="AlphaFoldDB" id="A0A0K1QB95"/>
<name>A0A0K1QB95_9BACT</name>
<reference evidence="1 2" key="1">
    <citation type="submission" date="2015-08" db="EMBL/GenBank/DDBJ databases">
        <authorList>
            <person name="Babu N.S."/>
            <person name="Beckwith C.J."/>
            <person name="Beseler K.G."/>
            <person name="Brison A."/>
            <person name="Carone J.V."/>
            <person name="Caskin T.P."/>
            <person name="Diamond M."/>
            <person name="Durham M.E."/>
            <person name="Foxe J.M."/>
            <person name="Go M."/>
            <person name="Henderson B.A."/>
            <person name="Jones I.B."/>
            <person name="McGettigan J.A."/>
            <person name="Micheletti S.J."/>
            <person name="Nasrallah M.E."/>
            <person name="Ortiz D."/>
            <person name="Piller C.R."/>
            <person name="Privatt S.R."/>
            <person name="Schneider S.L."/>
            <person name="Sharp S."/>
            <person name="Smith T.C."/>
            <person name="Stanton J.D."/>
            <person name="Ullery H.E."/>
            <person name="Wilson R.J."/>
            <person name="Serrano M.G."/>
            <person name="Buck G."/>
            <person name="Lee V."/>
            <person name="Wang Y."/>
            <person name="Carvalho R."/>
            <person name="Voegtly L."/>
            <person name="Shi R."/>
            <person name="Duckworth R."/>
            <person name="Johnson A."/>
            <person name="Loviza R."/>
            <person name="Walstead R."/>
            <person name="Shah Z."/>
            <person name="Kiflezghi M."/>
            <person name="Wade K."/>
            <person name="Ball S.L."/>
            <person name="Bradley K.W."/>
            <person name="Asai D.J."/>
            <person name="Bowman C.A."/>
            <person name="Russell D.A."/>
            <person name="Pope W.H."/>
            <person name="Jacobs-Sera D."/>
            <person name="Hendrix R.W."/>
            <person name="Hatfull G.F."/>
        </authorList>
    </citation>
    <scope>NUCLEOTIDE SEQUENCE [LARGE SCALE GENOMIC DNA]</scope>
    <source>
        <strain evidence="1 2">DSM 27648</strain>
    </source>
</reference>
<evidence type="ECO:0000313" key="1">
    <source>
        <dbReference type="EMBL" id="AKV03061.1"/>
    </source>
</evidence>
<protein>
    <submittedName>
        <fullName evidence="1">Uncharacterized protein</fullName>
    </submittedName>
</protein>
<dbReference type="RefSeq" id="WP_146653888.1">
    <property type="nucleotide sequence ID" value="NZ_CP012333.1"/>
</dbReference>
<organism evidence="1 2">
    <name type="scientific">Labilithrix luteola</name>
    <dbReference type="NCBI Taxonomy" id="1391654"/>
    <lineage>
        <taxon>Bacteria</taxon>
        <taxon>Pseudomonadati</taxon>
        <taxon>Myxococcota</taxon>
        <taxon>Polyangia</taxon>
        <taxon>Polyangiales</taxon>
        <taxon>Labilitrichaceae</taxon>
        <taxon>Labilithrix</taxon>
    </lineage>
</organism>
<proteinExistence type="predicted"/>